<proteinExistence type="predicted"/>
<name>A0A1S1HBF4_9SPHN</name>
<dbReference type="PANTHER" id="PTHR43584">
    <property type="entry name" value="NUCLEOTIDYL TRANSFERASE"/>
    <property type="match status" value="1"/>
</dbReference>
<dbReference type="RefSeq" id="WP_015459514.1">
    <property type="nucleotide sequence ID" value="NZ_MIPT01000001.1"/>
</dbReference>
<dbReference type="EMBL" id="MIPT01000001">
    <property type="protein sequence ID" value="OHT18966.1"/>
    <property type="molecule type" value="Genomic_DNA"/>
</dbReference>
<evidence type="ECO:0000256" key="3">
    <source>
        <dbReference type="ARBA" id="ARBA00022842"/>
    </source>
</evidence>
<dbReference type="GO" id="GO:0016779">
    <property type="term" value="F:nucleotidyltransferase activity"/>
    <property type="evidence" value="ECO:0007669"/>
    <property type="project" value="UniProtKB-KW"/>
</dbReference>
<dbReference type="Proteomes" id="UP000179467">
    <property type="component" value="Unassembled WGS sequence"/>
</dbReference>
<dbReference type="AlphaFoldDB" id="A0A1S1HBF4"/>
<protein>
    <submittedName>
        <fullName evidence="5">Bifunctional IPC transferase and DIPP synthase</fullName>
    </submittedName>
</protein>
<dbReference type="Pfam" id="PF12804">
    <property type="entry name" value="NTP_transf_3"/>
    <property type="match status" value="1"/>
</dbReference>
<comment type="caution">
    <text evidence="5">The sequence shown here is derived from an EMBL/GenBank/DDBJ whole genome shotgun (WGS) entry which is preliminary data.</text>
</comment>
<keyword evidence="2" id="KW-0548">Nucleotidyltransferase</keyword>
<feature type="domain" description="MobA-like NTP transferase" evidence="4">
    <location>
        <begin position="6"/>
        <end position="133"/>
    </location>
</feature>
<organism evidence="5 6">
    <name type="scientific">Edaphosphingomonas haloaromaticamans</name>
    <dbReference type="NCBI Taxonomy" id="653954"/>
    <lineage>
        <taxon>Bacteria</taxon>
        <taxon>Pseudomonadati</taxon>
        <taxon>Pseudomonadota</taxon>
        <taxon>Alphaproteobacteria</taxon>
        <taxon>Sphingomonadales</taxon>
        <taxon>Rhizorhabdaceae</taxon>
        <taxon>Edaphosphingomonas</taxon>
    </lineage>
</organism>
<evidence type="ECO:0000313" key="6">
    <source>
        <dbReference type="Proteomes" id="UP000179467"/>
    </source>
</evidence>
<dbReference type="PANTHER" id="PTHR43584:SF8">
    <property type="entry name" value="N-ACETYLMURAMATE ALPHA-1-PHOSPHATE URIDYLYLTRANSFERASE"/>
    <property type="match status" value="1"/>
</dbReference>
<sequence length="245" mass="27102">MTIRKAVILSAGKGSRLLPLTENRPKCLLDCSGKTLLEWQLDALFSAGVEEAVIVTGFRSDLVDALVAARPDRRARTLYNPFYHVADNTGSVWMAREEMKEDFLILNGDTLIGPDIVRRVIDNATAPITVTVDEKPAYDDDDMKVLRDGDRLLRIGKTITECNAESIGFLAFRGQGPAVFVDAVDTLMHGPEGVSSWYLKLIDQLAPLGIVSTTSIHGMEWQEVDFLPDLDAAQKLTARWREAGR</sequence>
<evidence type="ECO:0000313" key="5">
    <source>
        <dbReference type="EMBL" id="OHT18966.1"/>
    </source>
</evidence>
<keyword evidence="3" id="KW-0460">Magnesium</keyword>
<evidence type="ECO:0000259" key="4">
    <source>
        <dbReference type="Pfam" id="PF12804"/>
    </source>
</evidence>
<dbReference type="InterPro" id="IPR050065">
    <property type="entry name" value="GlmU-like"/>
</dbReference>
<dbReference type="OrthoDB" id="9814110at2"/>
<dbReference type="InterPro" id="IPR025877">
    <property type="entry name" value="MobA-like_NTP_Trfase"/>
</dbReference>
<accession>A0A1S1HBF4</accession>
<keyword evidence="1 5" id="KW-0808">Transferase</keyword>
<dbReference type="CDD" id="cd02523">
    <property type="entry name" value="PC_cytidylyltransferase"/>
    <property type="match status" value="1"/>
</dbReference>
<dbReference type="SUPFAM" id="SSF53448">
    <property type="entry name" value="Nucleotide-diphospho-sugar transferases"/>
    <property type="match status" value="1"/>
</dbReference>
<gene>
    <name evidence="5" type="ORF">BHE75_00946</name>
</gene>
<dbReference type="Gene3D" id="3.90.550.10">
    <property type="entry name" value="Spore Coat Polysaccharide Biosynthesis Protein SpsA, Chain A"/>
    <property type="match status" value="1"/>
</dbReference>
<evidence type="ECO:0000256" key="1">
    <source>
        <dbReference type="ARBA" id="ARBA00022679"/>
    </source>
</evidence>
<dbReference type="InterPro" id="IPR029044">
    <property type="entry name" value="Nucleotide-diphossugar_trans"/>
</dbReference>
<reference evidence="5 6" key="1">
    <citation type="submission" date="2016-09" db="EMBL/GenBank/DDBJ databases">
        <title>Metabolic pathway, cell adaptation mechanisms and a novel monoxygenase revealed through proteogenomic-transcription analysis of a Sphingomonas haloaromaticamans strain degrading the fungicide ortho-phenylphenol.</title>
        <authorList>
            <person name="Perruchon C."/>
            <person name="Papadopoulou E.S."/>
            <person name="Rousidou C."/>
            <person name="Vasileiadis S."/>
            <person name="Tanou G."/>
            <person name="Amoutzias G."/>
            <person name="Molassiotis A."/>
            <person name="Karpouzas D.G."/>
        </authorList>
    </citation>
    <scope>NUCLEOTIDE SEQUENCE [LARGE SCALE GENOMIC DNA]</scope>
    <source>
        <strain evidence="5 6">P3</strain>
    </source>
</reference>
<keyword evidence="6" id="KW-1185">Reference proteome</keyword>
<evidence type="ECO:0000256" key="2">
    <source>
        <dbReference type="ARBA" id="ARBA00022695"/>
    </source>
</evidence>